<proteinExistence type="predicted"/>
<gene>
    <name evidence="1" type="ORF">HMPREF1544_09494</name>
</gene>
<dbReference type="InParanoid" id="S2JMH2"/>
<protein>
    <submittedName>
        <fullName evidence="1">Uncharacterized protein</fullName>
    </submittedName>
</protein>
<dbReference type="EMBL" id="KE124060">
    <property type="protein sequence ID" value="EPB83753.1"/>
    <property type="molecule type" value="Genomic_DNA"/>
</dbReference>
<accession>S2JMH2</accession>
<reference evidence="2" key="1">
    <citation type="submission" date="2013-05" db="EMBL/GenBank/DDBJ databases">
        <title>The Genome sequence of Mucor circinelloides f. circinelloides 1006PhL.</title>
        <authorList>
            <consortium name="The Broad Institute Genomics Platform"/>
            <person name="Cuomo C."/>
            <person name="Earl A."/>
            <person name="Findley K."/>
            <person name="Lee S.C."/>
            <person name="Walker B."/>
            <person name="Young S."/>
            <person name="Zeng Q."/>
            <person name="Gargeya S."/>
            <person name="Fitzgerald M."/>
            <person name="Haas B."/>
            <person name="Abouelleil A."/>
            <person name="Allen A.W."/>
            <person name="Alvarado L."/>
            <person name="Arachchi H.M."/>
            <person name="Berlin A.M."/>
            <person name="Chapman S.B."/>
            <person name="Gainer-Dewar J."/>
            <person name="Goldberg J."/>
            <person name="Griggs A."/>
            <person name="Gujja S."/>
            <person name="Hansen M."/>
            <person name="Howarth C."/>
            <person name="Imamovic A."/>
            <person name="Ireland A."/>
            <person name="Larimer J."/>
            <person name="McCowan C."/>
            <person name="Murphy C."/>
            <person name="Pearson M."/>
            <person name="Poon T.W."/>
            <person name="Priest M."/>
            <person name="Roberts A."/>
            <person name="Saif S."/>
            <person name="Shea T."/>
            <person name="Sisk P."/>
            <person name="Sykes S."/>
            <person name="Wortman J."/>
            <person name="Nusbaum C."/>
            <person name="Birren B."/>
        </authorList>
    </citation>
    <scope>NUCLEOTIDE SEQUENCE [LARGE SCALE GENOMIC DNA]</scope>
    <source>
        <strain evidence="2">1006PhL</strain>
    </source>
</reference>
<organism evidence="1 2">
    <name type="scientific">Mucor circinelloides f. circinelloides (strain 1006PhL)</name>
    <name type="common">Mucormycosis agent</name>
    <name type="synonym">Calyptromyces circinelloides</name>
    <dbReference type="NCBI Taxonomy" id="1220926"/>
    <lineage>
        <taxon>Eukaryota</taxon>
        <taxon>Fungi</taxon>
        <taxon>Fungi incertae sedis</taxon>
        <taxon>Mucoromycota</taxon>
        <taxon>Mucoromycotina</taxon>
        <taxon>Mucoromycetes</taxon>
        <taxon>Mucorales</taxon>
        <taxon>Mucorineae</taxon>
        <taxon>Mucoraceae</taxon>
        <taxon>Mucor</taxon>
    </lineage>
</organism>
<sequence>MSILNSKEGDYSLGKFSKIAESTKLYEDKLNQKLNTADAAAFFGWQNALIMMFPVAKKAPFSHQNMLLTDPKVSHVNRKQEIPVGQ</sequence>
<keyword evidence="2" id="KW-1185">Reference proteome</keyword>
<evidence type="ECO:0000313" key="2">
    <source>
        <dbReference type="Proteomes" id="UP000014254"/>
    </source>
</evidence>
<dbReference type="Proteomes" id="UP000014254">
    <property type="component" value="Unassembled WGS sequence"/>
</dbReference>
<name>S2JMH2_MUCC1</name>
<dbReference type="AlphaFoldDB" id="S2JMH2"/>
<dbReference type="VEuPathDB" id="FungiDB:HMPREF1544_09494"/>
<evidence type="ECO:0000313" key="1">
    <source>
        <dbReference type="EMBL" id="EPB83753.1"/>
    </source>
</evidence>